<evidence type="ECO:0000313" key="8">
    <source>
        <dbReference type="Proteomes" id="UP000291084"/>
    </source>
</evidence>
<reference evidence="7 8" key="1">
    <citation type="journal article" date="2015" name="Sci. Rep.">
        <title>The power of single molecule real-time sequencing technology in the de novo assembly of a eukaryotic genome.</title>
        <authorList>
            <person name="Sakai H."/>
            <person name="Naito K."/>
            <person name="Ogiso-Tanaka E."/>
            <person name="Takahashi Y."/>
            <person name="Iseki K."/>
            <person name="Muto C."/>
            <person name="Satou K."/>
            <person name="Teruya K."/>
            <person name="Shiroma A."/>
            <person name="Shimoji M."/>
            <person name="Hirano T."/>
            <person name="Itoh T."/>
            <person name="Kaga A."/>
            <person name="Tomooka N."/>
        </authorList>
    </citation>
    <scope>NUCLEOTIDE SEQUENCE [LARGE SCALE GENOMIC DNA]</scope>
    <source>
        <strain evidence="8">cv. Shumari</strain>
    </source>
</reference>
<proteinExistence type="predicted"/>
<feature type="compositionally biased region" description="Basic and acidic residues" evidence="6">
    <location>
        <begin position="13"/>
        <end position="24"/>
    </location>
</feature>
<keyword evidence="5" id="KW-0539">Nucleus</keyword>
<organism evidence="7 8">
    <name type="scientific">Vigna angularis var. angularis</name>
    <dbReference type="NCBI Taxonomy" id="157739"/>
    <lineage>
        <taxon>Eukaryota</taxon>
        <taxon>Viridiplantae</taxon>
        <taxon>Streptophyta</taxon>
        <taxon>Embryophyta</taxon>
        <taxon>Tracheophyta</taxon>
        <taxon>Spermatophyta</taxon>
        <taxon>Magnoliopsida</taxon>
        <taxon>eudicotyledons</taxon>
        <taxon>Gunneridae</taxon>
        <taxon>Pentapetalae</taxon>
        <taxon>rosids</taxon>
        <taxon>fabids</taxon>
        <taxon>Fabales</taxon>
        <taxon>Fabaceae</taxon>
        <taxon>Papilionoideae</taxon>
        <taxon>50 kb inversion clade</taxon>
        <taxon>NPAAA clade</taxon>
        <taxon>indigoferoid/millettioid clade</taxon>
        <taxon>Phaseoleae</taxon>
        <taxon>Vigna</taxon>
    </lineage>
</organism>
<dbReference type="GO" id="GO:0003677">
    <property type="term" value="F:DNA binding"/>
    <property type="evidence" value="ECO:0007669"/>
    <property type="project" value="UniProtKB-KW"/>
</dbReference>
<evidence type="ECO:0000256" key="4">
    <source>
        <dbReference type="ARBA" id="ARBA00023163"/>
    </source>
</evidence>
<feature type="region of interest" description="Disordered" evidence="6">
    <location>
        <begin position="102"/>
        <end position="125"/>
    </location>
</feature>
<protein>
    <recommendedName>
        <fullName evidence="9">TF-B3 domain-containing protein</fullName>
    </recommendedName>
</protein>
<dbReference type="PANTHER" id="PTHR34269">
    <property type="entry name" value="TRANSCRIPTION FACTOR B3-DOMAIN FAMILY-RELATED"/>
    <property type="match status" value="1"/>
</dbReference>
<gene>
    <name evidence="7" type="primary">Vigan.08G306900</name>
    <name evidence="7" type="ORF">VIGAN_08306900</name>
</gene>
<sequence>MSGAKEETDETMGNEKDLRRDREREQQNLLAARQTVLMEQQNILMAQQNILTEQQNVLMAQHNILMGQQKILTEQQNALVAQQKIHTEQQNVADQQAMEMTGQKKVQEHTEQQHSSSANPAMQQSLSEEEPWKIKKVLQDFDLTLRLLVAPSLARNFMLPVLNATDYEIEKGIDVEIWDVDTHTKHSLFFTKKSNAYILVNNWINDFVCRRALHRGDEIGLRWDPTRNCFDFSVLRRHRSG</sequence>
<keyword evidence="8" id="KW-1185">Reference proteome</keyword>
<dbReference type="SUPFAM" id="SSF101936">
    <property type="entry name" value="DNA-binding pseudobarrel domain"/>
    <property type="match status" value="1"/>
</dbReference>
<dbReference type="OrthoDB" id="1373855at2759"/>
<accession>A0A0S3STT7</accession>
<dbReference type="EMBL" id="AP015041">
    <property type="protein sequence ID" value="BAT96177.1"/>
    <property type="molecule type" value="Genomic_DNA"/>
</dbReference>
<dbReference type="Proteomes" id="UP000291084">
    <property type="component" value="Chromosome 8"/>
</dbReference>
<dbReference type="InterPro" id="IPR051442">
    <property type="entry name" value="B3_domain"/>
</dbReference>
<evidence type="ECO:0000256" key="5">
    <source>
        <dbReference type="ARBA" id="ARBA00023242"/>
    </source>
</evidence>
<dbReference type="PANTHER" id="PTHR34269:SF11">
    <property type="entry name" value="B3 DOMAIN PROTEIN"/>
    <property type="match status" value="1"/>
</dbReference>
<name>A0A0S3STT7_PHAAN</name>
<evidence type="ECO:0008006" key="9">
    <source>
        <dbReference type="Google" id="ProtNLM"/>
    </source>
</evidence>
<evidence type="ECO:0000256" key="2">
    <source>
        <dbReference type="ARBA" id="ARBA00023015"/>
    </source>
</evidence>
<evidence type="ECO:0000256" key="3">
    <source>
        <dbReference type="ARBA" id="ARBA00023125"/>
    </source>
</evidence>
<dbReference type="Gene3D" id="2.40.330.10">
    <property type="entry name" value="DNA-binding pseudobarrel domain"/>
    <property type="match status" value="1"/>
</dbReference>
<feature type="region of interest" description="Disordered" evidence="6">
    <location>
        <begin position="1"/>
        <end position="24"/>
    </location>
</feature>
<keyword evidence="4" id="KW-0804">Transcription</keyword>
<keyword evidence="3" id="KW-0238">DNA-binding</keyword>
<keyword evidence="2" id="KW-0805">Transcription regulation</keyword>
<feature type="compositionally biased region" description="Polar residues" evidence="6">
    <location>
        <begin position="113"/>
        <end position="125"/>
    </location>
</feature>
<dbReference type="InterPro" id="IPR015300">
    <property type="entry name" value="DNA-bd_pseudobarrel_sf"/>
</dbReference>
<dbReference type="AlphaFoldDB" id="A0A0S3STT7"/>
<evidence type="ECO:0000313" key="7">
    <source>
        <dbReference type="EMBL" id="BAT96177.1"/>
    </source>
</evidence>
<dbReference type="GO" id="GO:0005634">
    <property type="term" value="C:nucleus"/>
    <property type="evidence" value="ECO:0007669"/>
    <property type="project" value="UniProtKB-SubCell"/>
</dbReference>
<evidence type="ECO:0000256" key="1">
    <source>
        <dbReference type="ARBA" id="ARBA00004123"/>
    </source>
</evidence>
<comment type="subcellular location">
    <subcellularLocation>
        <location evidence="1">Nucleus</location>
    </subcellularLocation>
</comment>
<evidence type="ECO:0000256" key="6">
    <source>
        <dbReference type="SAM" id="MobiDB-lite"/>
    </source>
</evidence>